<keyword evidence="8" id="KW-0472">Membrane</keyword>
<keyword evidence="4" id="KW-0677">Repeat</keyword>
<dbReference type="OrthoDB" id="6130531at2759"/>
<feature type="signal peptide" evidence="9">
    <location>
        <begin position="1"/>
        <end position="21"/>
    </location>
</feature>
<comment type="caution">
    <text evidence="6">Lacks conserved residue(s) required for the propagation of feature annotation.</text>
</comment>
<dbReference type="PANTHER" id="PTHR24049:SF22">
    <property type="entry name" value="DROSOPHILA CRUMBS HOMOLOG"/>
    <property type="match status" value="1"/>
</dbReference>
<keyword evidence="2 7" id="KW-0853">WD repeat</keyword>
<feature type="chain" id="PRO_5032743454" description="EGF-like domain-containing protein" evidence="9">
    <location>
        <begin position="22"/>
        <end position="522"/>
    </location>
</feature>
<feature type="disulfide bond" evidence="6">
    <location>
        <begin position="362"/>
        <end position="379"/>
    </location>
</feature>
<dbReference type="InterPro" id="IPR051022">
    <property type="entry name" value="Notch_Cell-Fate_Det"/>
</dbReference>
<dbReference type="InterPro" id="IPR015943">
    <property type="entry name" value="WD40/YVTN_repeat-like_dom_sf"/>
</dbReference>
<protein>
    <recommendedName>
        <fullName evidence="10">EGF-like domain-containing protein</fullName>
    </recommendedName>
</protein>
<feature type="domain" description="EGF-like" evidence="10">
    <location>
        <begin position="354"/>
        <end position="391"/>
    </location>
</feature>
<dbReference type="PROSITE" id="PS50082">
    <property type="entry name" value="WD_REPEATS_2"/>
    <property type="match status" value="1"/>
</dbReference>
<dbReference type="Proteomes" id="UP000663879">
    <property type="component" value="Unassembled WGS sequence"/>
</dbReference>
<dbReference type="EMBL" id="CAJNOC010004218">
    <property type="protein sequence ID" value="CAF1013729.1"/>
    <property type="molecule type" value="Genomic_DNA"/>
</dbReference>
<dbReference type="GO" id="GO:0032991">
    <property type="term" value="C:protein-containing complex"/>
    <property type="evidence" value="ECO:0007669"/>
    <property type="project" value="TreeGrafter"/>
</dbReference>
<feature type="transmembrane region" description="Helical" evidence="8">
    <location>
        <begin position="490"/>
        <end position="513"/>
    </location>
</feature>
<dbReference type="InterPro" id="IPR000742">
    <property type="entry name" value="EGF"/>
</dbReference>
<dbReference type="InterPro" id="IPR036322">
    <property type="entry name" value="WD40_repeat_dom_sf"/>
</dbReference>
<dbReference type="GO" id="GO:0045197">
    <property type="term" value="P:establishment or maintenance of epithelial cell apical/basal polarity"/>
    <property type="evidence" value="ECO:0007669"/>
    <property type="project" value="TreeGrafter"/>
</dbReference>
<evidence type="ECO:0000313" key="11">
    <source>
        <dbReference type="EMBL" id="CAF1013729.1"/>
    </source>
</evidence>
<comment type="caution">
    <text evidence="11">The sequence shown here is derived from an EMBL/GenBank/DDBJ whole genome shotgun (WGS) entry which is preliminary data.</text>
</comment>
<keyword evidence="8" id="KW-1133">Transmembrane helix</keyword>
<dbReference type="InterPro" id="IPR019775">
    <property type="entry name" value="WD40_repeat_CS"/>
</dbReference>
<evidence type="ECO:0000256" key="9">
    <source>
        <dbReference type="SAM" id="SignalP"/>
    </source>
</evidence>
<dbReference type="PROSITE" id="PS50026">
    <property type="entry name" value="EGF_3"/>
    <property type="match status" value="3"/>
</dbReference>
<evidence type="ECO:0000313" key="12">
    <source>
        <dbReference type="Proteomes" id="UP000663879"/>
    </source>
</evidence>
<dbReference type="SMART" id="SM00181">
    <property type="entry name" value="EGF"/>
    <property type="match status" value="3"/>
</dbReference>
<dbReference type="AlphaFoldDB" id="A0A814HTJ1"/>
<reference evidence="11" key="1">
    <citation type="submission" date="2021-02" db="EMBL/GenBank/DDBJ databases">
        <authorList>
            <person name="Nowell W R."/>
        </authorList>
    </citation>
    <scope>NUCLEOTIDE SEQUENCE</scope>
    <source>
        <strain evidence="11">Ploen Becks lab</strain>
    </source>
</reference>
<feature type="domain" description="EGF-like" evidence="10">
    <location>
        <begin position="393"/>
        <end position="434"/>
    </location>
</feature>
<keyword evidence="8" id="KW-0812">Transmembrane</keyword>
<evidence type="ECO:0000256" key="2">
    <source>
        <dbReference type="ARBA" id="ARBA00022574"/>
    </source>
</evidence>
<evidence type="ECO:0000256" key="8">
    <source>
        <dbReference type="SAM" id="Phobius"/>
    </source>
</evidence>
<feature type="disulfide bond" evidence="6">
    <location>
        <begin position="358"/>
        <end position="368"/>
    </location>
</feature>
<keyword evidence="5 6" id="KW-1015">Disulfide bond</keyword>
<evidence type="ECO:0000256" key="1">
    <source>
        <dbReference type="ARBA" id="ARBA00022536"/>
    </source>
</evidence>
<dbReference type="GO" id="GO:0005509">
    <property type="term" value="F:calcium ion binding"/>
    <property type="evidence" value="ECO:0007669"/>
    <property type="project" value="InterPro"/>
</dbReference>
<dbReference type="Gene3D" id="2.130.10.10">
    <property type="entry name" value="YVTN repeat-like/Quinoprotein amine dehydrogenase"/>
    <property type="match status" value="2"/>
</dbReference>
<dbReference type="Pfam" id="PF00400">
    <property type="entry name" value="WD40"/>
    <property type="match status" value="1"/>
</dbReference>
<feature type="disulfide bond" evidence="6">
    <location>
        <begin position="462"/>
        <end position="471"/>
    </location>
</feature>
<proteinExistence type="predicted"/>
<keyword evidence="1 6" id="KW-0245">EGF-like domain</keyword>
<evidence type="ECO:0000256" key="7">
    <source>
        <dbReference type="PROSITE-ProRule" id="PRU00221"/>
    </source>
</evidence>
<dbReference type="PROSITE" id="PS00678">
    <property type="entry name" value="WD_REPEATS_1"/>
    <property type="match status" value="1"/>
</dbReference>
<evidence type="ECO:0000256" key="4">
    <source>
        <dbReference type="ARBA" id="ARBA00022737"/>
    </source>
</evidence>
<feature type="repeat" description="WD" evidence="7">
    <location>
        <begin position="48"/>
        <end position="88"/>
    </location>
</feature>
<feature type="disulfide bond" evidence="6">
    <location>
        <begin position="381"/>
        <end position="390"/>
    </location>
</feature>
<sequence length="522" mass="58660">MKIKLLFIFLFFSADFKVALTQNIFASGLKNGEIKLWDFDTGSLVYSLKKHLSSVLSLEYLLNNYLASGDANGKIFIWNLTNKTIHTELTHNGAAKSIISIDLTTFASASSNSIKLWWIESFTNRLVIENAHLSDIIGLRYFSNRLFSVSSDGILKAWENFTFHFEINVNCTVLSFEITLDGILLFGCRSSNGLLCLWNYNTSTIEWIILGHTSSVLALEYTGKNTFLSGALGTIIKSWGIDCAQKMSVYSASFAVYSLKYLNPIIRSNDTINTVCATTSTTRVSTTTANTSVLTTKKISTIESQTKPIIQITESSQTSSNSLIYSPSKTFEKEFKIESMNMIDFFNILSSQFDLNDCLTNCSNHGQCNYDAYMNKFICVCHENYYGSSCKFDLRPCSSNPCLNNGKCSNIKINNNLNYECQCYGDYFSGRNCEIKKDVCLNETCSSKGECYDFEHTPKCKCFNMFSGDKCEIESNNFNIITIVIKASSILAIIILIIFYGLFFISDIASAFCQPKEINRKK</sequence>
<dbReference type="InterPro" id="IPR001680">
    <property type="entry name" value="WD40_rpt"/>
</dbReference>
<dbReference type="Gene3D" id="2.10.25.10">
    <property type="entry name" value="Laminin"/>
    <property type="match status" value="1"/>
</dbReference>
<keyword evidence="3 9" id="KW-0732">Signal</keyword>
<dbReference type="PANTHER" id="PTHR24049">
    <property type="entry name" value="CRUMBS FAMILY MEMBER"/>
    <property type="match status" value="1"/>
</dbReference>
<dbReference type="SUPFAM" id="SSF50978">
    <property type="entry name" value="WD40 repeat-like"/>
    <property type="match status" value="1"/>
</dbReference>
<dbReference type="PROSITE" id="PS00022">
    <property type="entry name" value="EGF_1"/>
    <property type="match status" value="2"/>
</dbReference>
<dbReference type="CDD" id="cd00054">
    <property type="entry name" value="EGF_CA"/>
    <property type="match status" value="2"/>
</dbReference>
<dbReference type="GO" id="GO:0007157">
    <property type="term" value="P:heterophilic cell-cell adhesion via plasma membrane cell adhesion molecules"/>
    <property type="evidence" value="ECO:0007669"/>
    <property type="project" value="TreeGrafter"/>
</dbReference>
<dbReference type="GO" id="GO:0005886">
    <property type="term" value="C:plasma membrane"/>
    <property type="evidence" value="ECO:0007669"/>
    <property type="project" value="TreeGrafter"/>
</dbReference>
<dbReference type="SMART" id="SM00179">
    <property type="entry name" value="EGF_CA"/>
    <property type="match status" value="2"/>
</dbReference>
<name>A0A814HTJ1_9BILA</name>
<dbReference type="SMART" id="SM00320">
    <property type="entry name" value="WD40"/>
    <property type="match status" value="5"/>
</dbReference>
<feature type="non-terminal residue" evidence="11">
    <location>
        <position position="1"/>
    </location>
</feature>
<dbReference type="InterPro" id="IPR001881">
    <property type="entry name" value="EGF-like_Ca-bd_dom"/>
</dbReference>
<organism evidence="11 12">
    <name type="scientific">Brachionus calyciflorus</name>
    <dbReference type="NCBI Taxonomy" id="104777"/>
    <lineage>
        <taxon>Eukaryota</taxon>
        <taxon>Metazoa</taxon>
        <taxon>Spiralia</taxon>
        <taxon>Gnathifera</taxon>
        <taxon>Rotifera</taxon>
        <taxon>Eurotatoria</taxon>
        <taxon>Monogononta</taxon>
        <taxon>Pseudotrocha</taxon>
        <taxon>Ploima</taxon>
        <taxon>Brachionidae</taxon>
        <taxon>Brachionus</taxon>
    </lineage>
</organism>
<evidence type="ECO:0000256" key="3">
    <source>
        <dbReference type="ARBA" id="ARBA00022729"/>
    </source>
</evidence>
<keyword evidence="12" id="KW-1185">Reference proteome</keyword>
<accession>A0A814HTJ1</accession>
<evidence type="ECO:0000259" key="10">
    <source>
        <dbReference type="PROSITE" id="PS50026"/>
    </source>
</evidence>
<dbReference type="SUPFAM" id="SSF57196">
    <property type="entry name" value="EGF/Laminin"/>
    <property type="match status" value="3"/>
</dbReference>
<evidence type="ECO:0000256" key="5">
    <source>
        <dbReference type="ARBA" id="ARBA00023157"/>
    </source>
</evidence>
<gene>
    <name evidence="11" type="ORF">OXX778_LOCUS17022</name>
</gene>
<feature type="domain" description="EGF-like" evidence="10">
    <location>
        <begin position="436"/>
        <end position="472"/>
    </location>
</feature>
<evidence type="ECO:0000256" key="6">
    <source>
        <dbReference type="PROSITE-ProRule" id="PRU00076"/>
    </source>
</evidence>